<dbReference type="NCBIfam" id="TIGR00252">
    <property type="entry name" value="YraN family protein"/>
    <property type="match status" value="1"/>
</dbReference>
<evidence type="ECO:0000313" key="3">
    <source>
        <dbReference type="EMBL" id="MFC4892517.1"/>
    </source>
</evidence>
<evidence type="ECO:0000256" key="2">
    <source>
        <dbReference type="HAMAP-Rule" id="MF_00048"/>
    </source>
</evidence>
<dbReference type="PANTHER" id="PTHR34039:SF1">
    <property type="entry name" value="UPF0102 PROTEIN YRAN"/>
    <property type="match status" value="1"/>
</dbReference>
<reference evidence="4" key="1">
    <citation type="journal article" date="2019" name="Int. J. Syst. Evol. Microbiol.">
        <title>The Global Catalogue of Microorganisms (GCM) 10K type strain sequencing project: providing services to taxonomists for standard genome sequencing and annotation.</title>
        <authorList>
            <consortium name="The Broad Institute Genomics Platform"/>
            <consortium name="The Broad Institute Genome Sequencing Center for Infectious Disease"/>
            <person name="Wu L."/>
            <person name="Ma J."/>
        </authorList>
    </citation>
    <scope>NUCLEOTIDE SEQUENCE [LARGE SCALE GENOMIC DNA]</scope>
    <source>
        <strain evidence="4">CGMCC 1.13718</strain>
    </source>
</reference>
<organism evidence="3 4">
    <name type="scientific">Pseudofrancisella aestuarii</name>
    <dbReference type="NCBI Taxonomy" id="2670347"/>
    <lineage>
        <taxon>Bacteria</taxon>
        <taxon>Pseudomonadati</taxon>
        <taxon>Pseudomonadota</taxon>
        <taxon>Gammaproteobacteria</taxon>
        <taxon>Thiotrichales</taxon>
        <taxon>Francisellaceae</taxon>
        <taxon>Pseudofrancisella</taxon>
    </lineage>
</organism>
<comment type="similarity">
    <text evidence="1 2">Belongs to the UPF0102 family.</text>
</comment>
<dbReference type="Proteomes" id="UP001595926">
    <property type="component" value="Unassembled WGS sequence"/>
</dbReference>
<dbReference type="InterPro" id="IPR003509">
    <property type="entry name" value="UPF0102_YraN-like"/>
</dbReference>
<dbReference type="Gene3D" id="3.40.1350.10">
    <property type="match status" value="1"/>
</dbReference>
<dbReference type="SUPFAM" id="SSF52980">
    <property type="entry name" value="Restriction endonuclease-like"/>
    <property type="match status" value="1"/>
</dbReference>
<evidence type="ECO:0000256" key="1">
    <source>
        <dbReference type="ARBA" id="ARBA00006738"/>
    </source>
</evidence>
<protein>
    <recommendedName>
        <fullName evidence="2">UPF0102 protein ACFPDQ_05590</fullName>
    </recommendedName>
</protein>
<gene>
    <name evidence="3" type="ORF">ACFPDQ_05590</name>
</gene>
<evidence type="ECO:0000313" key="4">
    <source>
        <dbReference type="Proteomes" id="UP001595926"/>
    </source>
</evidence>
<dbReference type="HAMAP" id="MF_00048">
    <property type="entry name" value="UPF0102"/>
    <property type="match status" value="1"/>
</dbReference>
<sequence>MLKTEVGAKAENLAVSFLQHKGLKILIQNYKALPHGEIDIIALDKEALVFIEVKYRKSKSFGSAEEMVNATKQQKIINTAQIFFQQNEQYLSYDCRFDVVAINNKDLNWIKSAFQI</sequence>
<dbReference type="CDD" id="cd20736">
    <property type="entry name" value="PoNe_Nuclease"/>
    <property type="match status" value="1"/>
</dbReference>
<dbReference type="PANTHER" id="PTHR34039">
    <property type="entry name" value="UPF0102 PROTEIN YRAN"/>
    <property type="match status" value="1"/>
</dbReference>
<dbReference type="RefSeq" id="WP_119329894.1">
    <property type="nucleotide sequence ID" value="NZ_JBHSJH010000002.1"/>
</dbReference>
<dbReference type="InterPro" id="IPR011856">
    <property type="entry name" value="tRNA_endonuc-like_dom_sf"/>
</dbReference>
<keyword evidence="4" id="KW-1185">Reference proteome</keyword>
<accession>A0ABV9TC48</accession>
<dbReference type="InterPro" id="IPR011335">
    <property type="entry name" value="Restrct_endonuc-II-like"/>
</dbReference>
<proteinExistence type="inferred from homology"/>
<dbReference type="Pfam" id="PF02021">
    <property type="entry name" value="UPF0102"/>
    <property type="match status" value="1"/>
</dbReference>
<comment type="caution">
    <text evidence="3">The sequence shown here is derived from an EMBL/GenBank/DDBJ whole genome shotgun (WGS) entry which is preliminary data.</text>
</comment>
<dbReference type="NCBIfam" id="NF009150">
    <property type="entry name" value="PRK12497.1-3"/>
    <property type="match status" value="1"/>
</dbReference>
<dbReference type="EMBL" id="JBHSJH010000002">
    <property type="protein sequence ID" value="MFC4892517.1"/>
    <property type="molecule type" value="Genomic_DNA"/>
</dbReference>
<name>A0ABV9TC48_9GAMM</name>